<name>A0AA51RV13_9GAMM</name>
<dbReference type="PANTHER" id="PTHR47439">
    <property type="entry name" value="LOW MOLECULAR WEIGHT PHOSPHOTYROSINE PROTEIN PHOSPHATASE-RELATED"/>
    <property type="match status" value="1"/>
</dbReference>
<dbReference type="InterPro" id="IPR052995">
    <property type="entry name" value="LMW-PTP"/>
</dbReference>
<evidence type="ECO:0000256" key="2">
    <source>
        <dbReference type="ARBA" id="ARBA00022801"/>
    </source>
</evidence>
<organism evidence="6 7">
    <name type="scientific">Pleionea litopenaei</name>
    <dbReference type="NCBI Taxonomy" id="3070815"/>
    <lineage>
        <taxon>Bacteria</taxon>
        <taxon>Pseudomonadati</taxon>
        <taxon>Pseudomonadota</taxon>
        <taxon>Gammaproteobacteria</taxon>
        <taxon>Oceanospirillales</taxon>
        <taxon>Pleioneaceae</taxon>
        <taxon>Pleionea</taxon>
    </lineage>
</organism>
<evidence type="ECO:0000256" key="1">
    <source>
        <dbReference type="ARBA" id="ARBA00011063"/>
    </source>
</evidence>
<dbReference type="SMART" id="SM00226">
    <property type="entry name" value="LMWPc"/>
    <property type="match status" value="1"/>
</dbReference>
<feature type="domain" description="Phosphotyrosine protein phosphatase I" evidence="5">
    <location>
        <begin position="2"/>
        <end position="151"/>
    </location>
</feature>
<dbReference type="GO" id="GO:0004725">
    <property type="term" value="F:protein tyrosine phosphatase activity"/>
    <property type="evidence" value="ECO:0007669"/>
    <property type="project" value="UniProtKB-EC"/>
</dbReference>
<dbReference type="FunFam" id="3.40.50.2300:FF:000113">
    <property type="entry name" value="Low molecular weight protein-tyrosine-phosphatase"/>
    <property type="match status" value="1"/>
</dbReference>
<keyword evidence="2 6" id="KW-0378">Hydrolase</keyword>
<dbReference type="KEGG" id="plei:Q9312_03775"/>
<dbReference type="EMBL" id="CP133548">
    <property type="protein sequence ID" value="WMS88040.1"/>
    <property type="molecule type" value="Genomic_DNA"/>
</dbReference>
<dbReference type="InterPro" id="IPR017867">
    <property type="entry name" value="Tyr_phospatase_low_mol_wt"/>
</dbReference>
<dbReference type="EC" id="3.1.3.48" evidence="6"/>
<dbReference type="CDD" id="cd16343">
    <property type="entry name" value="LMWPTP"/>
    <property type="match status" value="1"/>
</dbReference>
<dbReference type="PRINTS" id="PR00719">
    <property type="entry name" value="LMWPTPASE"/>
</dbReference>
<dbReference type="AlphaFoldDB" id="A0AA51RV13"/>
<evidence type="ECO:0000256" key="3">
    <source>
        <dbReference type="ARBA" id="ARBA00022912"/>
    </source>
</evidence>
<feature type="active site" description="Proton donor" evidence="4">
    <location>
        <position position="125"/>
    </location>
</feature>
<dbReference type="PANTHER" id="PTHR47439:SF1">
    <property type="entry name" value="ACID PHOSPHATASE"/>
    <property type="match status" value="1"/>
</dbReference>
<protein>
    <submittedName>
        <fullName evidence="6">Low molecular weight protein-tyrosine-phosphatase</fullName>
        <ecNumber evidence="6">3.1.3.48</ecNumber>
    </submittedName>
</protein>
<comment type="similarity">
    <text evidence="1">Belongs to the low molecular weight phosphotyrosine protein phosphatase family.</text>
</comment>
<dbReference type="SUPFAM" id="SSF52788">
    <property type="entry name" value="Phosphotyrosine protein phosphatases I"/>
    <property type="match status" value="1"/>
</dbReference>
<dbReference type="InterPro" id="IPR023485">
    <property type="entry name" value="Ptyr_pPase"/>
</dbReference>
<dbReference type="InterPro" id="IPR036196">
    <property type="entry name" value="Ptyr_pPase_sf"/>
</dbReference>
<evidence type="ECO:0000259" key="5">
    <source>
        <dbReference type="SMART" id="SM00226"/>
    </source>
</evidence>
<evidence type="ECO:0000313" key="7">
    <source>
        <dbReference type="Proteomes" id="UP001239782"/>
    </source>
</evidence>
<dbReference type="RefSeq" id="WP_309203227.1">
    <property type="nucleotide sequence ID" value="NZ_CP133548.1"/>
</dbReference>
<keyword evidence="7" id="KW-1185">Reference proteome</keyword>
<evidence type="ECO:0000313" key="6">
    <source>
        <dbReference type="EMBL" id="WMS88040.1"/>
    </source>
</evidence>
<proteinExistence type="inferred from homology"/>
<dbReference type="Gene3D" id="3.40.50.2300">
    <property type="match status" value="1"/>
</dbReference>
<dbReference type="Pfam" id="PF01451">
    <property type="entry name" value="LMWPc"/>
    <property type="match status" value="1"/>
</dbReference>
<sequence>MIKVLFVCLGNICRSPTAEGVFRDKVKKQNLSNYVSTDSCGTAAYHVGSPPDTRSLQAGIARGYDFTDLRARKVKLKDFDEFDLICAMDQNNYDDLIAFAPDQHHQKVIKFLSFAMNFSEEDVPDPYYGGPKGFERVLDLIEDASDGLILKLKDTLQR</sequence>
<dbReference type="Proteomes" id="UP001239782">
    <property type="component" value="Chromosome"/>
</dbReference>
<keyword evidence="3" id="KW-0904">Protein phosphatase</keyword>
<reference evidence="6 7" key="1">
    <citation type="submission" date="2023-08" db="EMBL/GenBank/DDBJ databases">
        <title>Pleionea litopenaei sp. nov., isolated from stomach of juvenile Litopenaeus vannamei.</title>
        <authorList>
            <person name="Rho A.M."/>
            <person name="Hwang C.Y."/>
        </authorList>
    </citation>
    <scope>NUCLEOTIDE SEQUENCE [LARGE SCALE GENOMIC DNA]</scope>
    <source>
        <strain evidence="6 7">HL-JVS1</strain>
    </source>
</reference>
<accession>A0AA51RV13</accession>
<evidence type="ECO:0000256" key="4">
    <source>
        <dbReference type="PIRSR" id="PIRSR617867-1"/>
    </source>
</evidence>
<feature type="active site" description="Nucleophile" evidence="4">
    <location>
        <position position="8"/>
    </location>
</feature>
<feature type="active site" evidence="4">
    <location>
        <position position="14"/>
    </location>
</feature>
<gene>
    <name evidence="6" type="ORF">Q9312_03775</name>
</gene>